<comment type="caution">
    <text evidence="1">The sequence shown here is derived from an EMBL/GenBank/DDBJ whole genome shotgun (WGS) entry which is preliminary data.</text>
</comment>
<name>A0ABW2UNR8_9RHOB</name>
<reference evidence="2" key="1">
    <citation type="journal article" date="2019" name="Int. J. Syst. Evol. Microbiol.">
        <title>The Global Catalogue of Microorganisms (GCM) 10K type strain sequencing project: providing services to taxonomists for standard genome sequencing and annotation.</title>
        <authorList>
            <consortium name="The Broad Institute Genomics Platform"/>
            <consortium name="The Broad Institute Genome Sequencing Center for Infectious Disease"/>
            <person name="Wu L."/>
            <person name="Ma J."/>
        </authorList>
    </citation>
    <scope>NUCLEOTIDE SEQUENCE [LARGE SCALE GENOMIC DNA]</scope>
    <source>
        <strain evidence="2">CGMCC 1.12750</strain>
    </source>
</reference>
<proteinExistence type="predicted"/>
<evidence type="ECO:0000313" key="1">
    <source>
        <dbReference type="EMBL" id="MFC7705913.1"/>
    </source>
</evidence>
<accession>A0ABW2UNR8</accession>
<organism evidence="1 2">
    <name type="scientific">Plastorhodobacter daqingensis</name>
    <dbReference type="NCBI Taxonomy" id="1387281"/>
    <lineage>
        <taxon>Bacteria</taxon>
        <taxon>Pseudomonadati</taxon>
        <taxon>Pseudomonadota</taxon>
        <taxon>Alphaproteobacteria</taxon>
        <taxon>Rhodobacterales</taxon>
        <taxon>Paracoccaceae</taxon>
        <taxon>Plastorhodobacter</taxon>
    </lineage>
</organism>
<dbReference type="PROSITE" id="PS51318">
    <property type="entry name" value="TAT"/>
    <property type="match status" value="1"/>
</dbReference>
<evidence type="ECO:0008006" key="3">
    <source>
        <dbReference type="Google" id="ProtNLM"/>
    </source>
</evidence>
<dbReference type="RefSeq" id="WP_377406312.1">
    <property type="nucleotide sequence ID" value="NZ_JBHTFQ010000011.1"/>
</dbReference>
<dbReference type="EMBL" id="JBHTFQ010000011">
    <property type="protein sequence ID" value="MFC7705913.1"/>
    <property type="molecule type" value="Genomic_DNA"/>
</dbReference>
<dbReference type="Proteomes" id="UP001596516">
    <property type="component" value="Unassembled WGS sequence"/>
</dbReference>
<evidence type="ECO:0000313" key="2">
    <source>
        <dbReference type="Proteomes" id="UP001596516"/>
    </source>
</evidence>
<keyword evidence="2" id="KW-1185">Reference proteome</keyword>
<dbReference type="InterPro" id="IPR006311">
    <property type="entry name" value="TAT_signal"/>
</dbReference>
<gene>
    <name evidence="1" type="ORF">ACFQXB_17155</name>
</gene>
<protein>
    <recommendedName>
        <fullName evidence="3">Formate dehydrogenase</fullName>
    </recommendedName>
</protein>
<sequence>MAKQDSTNRIGRRGFFGAALGAASAAALTAGGARPVVAQEVGDERTKARYQETEHVQAFYRTNRYYKQGE</sequence>